<evidence type="ECO:0000313" key="1">
    <source>
        <dbReference type="EMBL" id="OLP53186.1"/>
    </source>
</evidence>
<name>A0A1Q9AE78_SYMMI</name>
<dbReference type="AlphaFoldDB" id="A0A1Q9AE78"/>
<dbReference type="EMBL" id="LSRX01008419">
    <property type="protein sequence ID" value="OLP53186.1"/>
    <property type="molecule type" value="Genomic_DNA"/>
</dbReference>
<proteinExistence type="predicted"/>
<accession>A0A1Q9AE78</accession>
<comment type="caution">
    <text evidence="1">The sequence shown here is derived from an EMBL/GenBank/DDBJ whole genome shotgun (WGS) entry which is preliminary data.</text>
</comment>
<dbReference type="Proteomes" id="UP000186817">
    <property type="component" value="Unassembled WGS sequence"/>
</dbReference>
<protein>
    <submittedName>
        <fullName evidence="1">Uncharacterized protein</fullName>
    </submittedName>
</protein>
<keyword evidence="2" id="KW-1185">Reference proteome</keyword>
<reference evidence="1 2" key="1">
    <citation type="submission" date="2016-02" db="EMBL/GenBank/DDBJ databases">
        <title>Genome analysis of coral dinoflagellate symbionts highlights evolutionary adaptations to a symbiotic lifestyle.</title>
        <authorList>
            <person name="Aranda M."/>
            <person name="Li Y."/>
            <person name="Liew Y.J."/>
            <person name="Baumgarten S."/>
            <person name="Simakov O."/>
            <person name="Wilson M."/>
            <person name="Piel J."/>
            <person name="Ashoor H."/>
            <person name="Bougouffa S."/>
            <person name="Bajic V.B."/>
            <person name="Ryu T."/>
            <person name="Ravasi T."/>
            <person name="Bayer T."/>
            <person name="Micklem G."/>
            <person name="Kim H."/>
            <person name="Bhak J."/>
            <person name="Lajeunesse T.C."/>
            <person name="Voolstra C.R."/>
        </authorList>
    </citation>
    <scope>NUCLEOTIDE SEQUENCE [LARGE SCALE GENOMIC DNA]</scope>
    <source>
        <strain evidence="1 2">CCMP2467</strain>
    </source>
</reference>
<gene>
    <name evidence="1" type="ORF">AK812_SmicGene48624</name>
</gene>
<evidence type="ECO:0000313" key="2">
    <source>
        <dbReference type="Proteomes" id="UP000186817"/>
    </source>
</evidence>
<feature type="non-terminal residue" evidence="1">
    <location>
        <position position="92"/>
    </location>
</feature>
<organism evidence="1 2">
    <name type="scientific">Symbiodinium microadriaticum</name>
    <name type="common">Dinoflagellate</name>
    <name type="synonym">Zooxanthella microadriatica</name>
    <dbReference type="NCBI Taxonomy" id="2951"/>
    <lineage>
        <taxon>Eukaryota</taxon>
        <taxon>Sar</taxon>
        <taxon>Alveolata</taxon>
        <taxon>Dinophyceae</taxon>
        <taxon>Suessiales</taxon>
        <taxon>Symbiodiniaceae</taxon>
        <taxon>Symbiodinium</taxon>
    </lineage>
</organism>
<sequence>MPQQPEAKFLHDLTEVPAGWPLATVIDAFAYLGTTVRHAPGLYSAVFETARGTRALQAVSHRLAELWVSQPAEADFWLQLCRERFAKQLAGK</sequence>